<organism evidence="3 4">
    <name type="scientific">Nocardioides exalbidus</name>
    <dbReference type="NCBI Taxonomy" id="402596"/>
    <lineage>
        <taxon>Bacteria</taxon>
        <taxon>Bacillati</taxon>
        <taxon>Actinomycetota</taxon>
        <taxon>Actinomycetes</taxon>
        <taxon>Propionibacteriales</taxon>
        <taxon>Nocardioidaceae</taxon>
        <taxon>Nocardioides</taxon>
    </lineage>
</organism>
<protein>
    <recommendedName>
        <fullName evidence="2">DUF6199 domain-containing protein</fullName>
    </recommendedName>
</protein>
<dbReference type="Pfam" id="PF19701">
    <property type="entry name" value="DUF6199"/>
    <property type="match status" value="1"/>
</dbReference>
<feature type="domain" description="DUF6199" evidence="2">
    <location>
        <begin position="7"/>
        <end position="64"/>
    </location>
</feature>
<reference evidence="4" key="1">
    <citation type="submission" date="2016-10" db="EMBL/GenBank/DDBJ databases">
        <authorList>
            <person name="Varghese N."/>
            <person name="Submissions S."/>
        </authorList>
    </citation>
    <scope>NUCLEOTIDE SEQUENCE [LARGE SCALE GENOMIC DNA]</scope>
    <source>
        <strain evidence="4">DSM 22017</strain>
    </source>
</reference>
<accession>A0A1H4PZF4</accession>
<evidence type="ECO:0000259" key="2">
    <source>
        <dbReference type="Pfam" id="PF19701"/>
    </source>
</evidence>
<evidence type="ECO:0000313" key="4">
    <source>
        <dbReference type="Proteomes" id="UP000198742"/>
    </source>
</evidence>
<dbReference type="AlphaFoldDB" id="A0A1H4PZF4"/>
<keyword evidence="1" id="KW-1133">Transmembrane helix</keyword>
<dbReference type="RefSeq" id="WP_090968742.1">
    <property type="nucleotide sequence ID" value="NZ_FNRT01000002.1"/>
</dbReference>
<dbReference type="InterPro" id="IPR045679">
    <property type="entry name" value="DUF6199"/>
</dbReference>
<feature type="transmembrane region" description="Helical" evidence="1">
    <location>
        <begin position="44"/>
        <end position="68"/>
    </location>
</feature>
<dbReference type="Proteomes" id="UP000198742">
    <property type="component" value="Unassembled WGS sequence"/>
</dbReference>
<dbReference type="EMBL" id="FNRT01000002">
    <property type="protein sequence ID" value="SEC12746.1"/>
    <property type="molecule type" value="Genomic_DNA"/>
</dbReference>
<evidence type="ECO:0000313" key="3">
    <source>
        <dbReference type="EMBL" id="SEC12746.1"/>
    </source>
</evidence>
<gene>
    <name evidence="3" type="ORF">SAMN04489844_1731</name>
</gene>
<keyword evidence="1" id="KW-0812">Transmembrane</keyword>
<evidence type="ECO:0000256" key="1">
    <source>
        <dbReference type="SAM" id="Phobius"/>
    </source>
</evidence>
<name>A0A1H4PZF4_9ACTN</name>
<dbReference type="STRING" id="402596.SAMN04489844_1731"/>
<proteinExistence type="predicted"/>
<sequence length="177" mass="18619">MATVLWIVAILLLVLTIVDPRQLWYATTAWQFKNPEANEPSGASFALGRVVSGVAALGFGIAALTVTVDSVGPLTQDRLDSAGSSAAGDLTGAYGKYGSPGVTAIQEALGRDDVEVREGRTVNEDAPFGESYGIQEYYELRAADDDAVRGCMEIAYDGGLFHEGDLDVDATYTSGAC</sequence>
<dbReference type="OrthoDB" id="4382237at2"/>
<keyword evidence="4" id="KW-1185">Reference proteome</keyword>
<keyword evidence="1" id="KW-0472">Membrane</keyword>